<evidence type="ECO:0000256" key="9">
    <source>
        <dbReference type="RuleBase" id="RU366031"/>
    </source>
</evidence>
<evidence type="ECO:0000256" key="2">
    <source>
        <dbReference type="ARBA" id="ARBA00008133"/>
    </source>
</evidence>
<dbReference type="PANTHER" id="PTHR38042:SF1">
    <property type="entry name" value="UROPORPHYRINOGEN-III SYNTHASE, CHLOROPLASTIC"/>
    <property type="match status" value="1"/>
</dbReference>
<dbReference type="EMBL" id="FUUY01000013">
    <property type="protein sequence ID" value="SJX23374.1"/>
    <property type="molecule type" value="Genomic_DNA"/>
</dbReference>
<name>A0A1R7QGG9_ACIJO</name>
<gene>
    <name evidence="11" type="primary">hemD</name>
    <name evidence="11" type="ORF">ACNJC6_03039</name>
</gene>
<dbReference type="InterPro" id="IPR003754">
    <property type="entry name" value="4pyrrol_synth_uPrphyn_synth"/>
</dbReference>
<dbReference type="GO" id="GO:0006782">
    <property type="term" value="P:protoporphyrinogen IX biosynthetic process"/>
    <property type="evidence" value="ECO:0007669"/>
    <property type="project" value="UniProtKB-UniRule"/>
</dbReference>
<comment type="pathway">
    <text evidence="1 9">Porphyrin-containing compound metabolism; protoporphyrin-IX biosynthesis; coproporphyrinogen-III from 5-aminolevulinate: step 3/4.</text>
</comment>
<evidence type="ECO:0000256" key="6">
    <source>
        <dbReference type="ARBA" id="ARBA00037589"/>
    </source>
</evidence>
<accession>A0A1R7QGG9</accession>
<keyword evidence="5 9" id="KW-0627">Porphyrin biosynthesis</keyword>
<dbReference type="CDD" id="cd06578">
    <property type="entry name" value="HemD"/>
    <property type="match status" value="1"/>
</dbReference>
<comment type="function">
    <text evidence="6 9">Catalyzes cyclization of the linear tetrapyrrole, hydroxymethylbilane, to the macrocyclic uroporphyrinogen III.</text>
</comment>
<dbReference type="GO" id="GO:0006780">
    <property type="term" value="P:uroporphyrinogen III biosynthetic process"/>
    <property type="evidence" value="ECO:0007669"/>
    <property type="project" value="UniProtKB-UniRule"/>
</dbReference>
<evidence type="ECO:0000313" key="11">
    <source>
        <dbReference type="EMBL" id="SJX23374.1"/>
    </source>
</evidence>
<evidence type="ECO:0000256" key="5">
    <source>
        <dbReference type="ARBA" id="ARBA00023244"/>
    </source>
</evidence>
<keyword evidence="4 9" id="KW-0456">Lyase</keyword>
<dbReference type="Proteomes" id="UP000196240">
    <property type="component" value="Unassembled WGS sequence"/>
</dbReference>
<proteinExistence type="inferred from homology"/>
<dbReference type="AlphaFoldDB" id="A0A1R7QGG9"/>
<dbReference type="InterPro" id="IPR036108">
    <property type="entry name" value="4pyrrol_syn_uPrphyn_synt_sf"/>
</dbReference>
<evidence type="ECO:0000256" key="1">
    <source>
        <dbReference type="ARBA" id="ARBA00004772"/>
    </source>
</evidence>
<evidence type="ECO:0000256" key="7">
    <source>
        <dbReference type="ARBA" id="ARBA00040167"/>
    </source>
</evidence>
<reference evidence="11 12" key="1">
    <citation type="submission" date="2017-02" db="EMBL/GenBank/DDBJ databases">
        <authorList>
            <person name="Peterson S.W."/>
        </authorList>
    </citation>
    <scope>NUCLEOTIDE SEQUENCE [LARGE SCALE GENOMIC DNA]</scope>
    <source>
        <strain evidence="11">C6</strain>
    </source>
</reference>
<dbReference type="PANTHER" id="PTHR38042">
    <property type="entry name" value="UROPORPHYRINOGEN-III SYNTHASE, CHLOROPLASTIC"/>
    <property type="match status" value="1"/>
</dbReference>
<dbReference type="EC" id="4.2.1.75" evidence="3 9"/>
<dbReference type="SUPFAM" id="SSF69618">
    <property type="entry name" value="HemD-like"/>
    <property type="match status" value="1"/>
</dbReference>
<dbReference type="InterPro" id="IPR039793">
    <property type="entry name" value="UROS/Hem4"/>
</dbReference>
<dbReference type="RefSeq" id="WP_087014450.1">
    <property type="nucleotide sequence ID" value="NZ_FUUY01000013.1"/>
</dbReference>
<feature type="domain" description="Tetrapyrrole biosynthesis uroporphyrinogen III synthase" evidence="10">
    <location>
        <begin position="15"/>
        <end position="230"/>
    </location>
</feature>
<comment type="similarity">
    <text evidence="2 9">Belongs to the uroporphyrinogen-III synthase family.</text>
</comment>
<dbReference type="Gene3D" id="3.40.50.10090">
    <property type="match status" value="2"/>
</dbReference>
<dbReference type="GO" id="GO:0004852">
    <property type="term" value="F:uroporphyrinogen-III synthase activity"/>
    <property type="evidence" value="ECO:0007669"/>
    <property type="project" value="UniProtKB-UniRule"/>
</dbReference>
<sequence>MLFINTRPVDRATSLSQALEQQAVEVYALPLLELLPRAWDHDLARLYQQLAHTQVIVVVSPSAVQFGMAHLLQSGLTVSDLQHIQWITVGQKTAQALAEYGLDSVVPEVETSEGMLQLPVLQNLASDASIAFWRGEGGRQFMMDTLMQHGRLILNFVLYERRCPNETMQQQAELIQCLSEHNHYVALISSEASWLNWLALLDTNIQLLQKGHFLVLGERLAQILKQYQQQMHVLFKMSVLKDLKTATIVQLLQSEQGNA</sequence>
<dbReference type="Pfam" id="PF02602">
    <property type="entry name" value="HEM4"/>
    <property type="match status" value="1"/>
</dbReference>
<evidence type="ECO:0000256" key="4">
    <source>
        <dbReference type="ARBA" id="ARBA00023239"/>
    </source>
</evidence>
<dbReference type="UniPathway" id="UPA00251">
    <property type="reaction ID" value="UER00320"/>
</dbReference>
<evidence type="ECO:0000313" key="12">
    <source>
        <dbReference type="Proteomes" id="UP000196240"/>
    </source>
</evidence>
<evidence type="ECO:0000259" key="10">
    <source>
        <dbReference type="Pfam" id="PF02602"/>
    </source>
</evidence>
<evidence type="ECO:0000256" key="8">
    <source>
        <dbReference type="ARBA" id="ARBA00048617"/>
    </source>
</evidence>
<comment type="catalytic activity">
    <reaction evidence="8 9">
        <text>hydroxymethylbilane = uroporphyrinogen III + H2O</text>
        <dbReference type="Rhea" id="RHEA:18965"/>
        <dbReference type="ChEBI" id="CHEBI:15377"/>
        <dbReference type="ChEBI" id="CHEBI:57308"/>
        <dbReference type="ChEBI" id="CHEBI:57845"/>
        <dbReference type="EC" id="4.2.1.75"/>
    </reaction>
</comment>
<evidence type="ECO:0000256" key="3">
    <source>
        <dbReference type="ARBA" id="ARBA00013109"/>
    </source>
</evidence>
<organism evidence="11 12">
    <name type="scientific">Acinetobacter johnsonii</name>
    <dbReference type="NCBI Taxonomy" id="40214"/>
    <lineage>
        <taxon>Bacteria</taxon>
        <taxon>Pseudomonadati</taxon>
        <taxon>Pseudomonadota</taxon>
        <taxon>Gammaproteobacteria</taxon>
        <taxon>Moraxellales</taxon>
        <taxon>Moraxellaceae</taxon>
        <taxon>Acinetobacter</taxon>
    </lineage>
</organism>
<protein>
    <recommendedName>
        <fullName evidence="7 9">Uroporphyrinogen-III synthase</fullName>
        <ecNumber evidence="3 9">4.2.1.75</ecNumber>
    </recommendedName>
</protein>